<dbReference type="Gene3D" id="3.30.830.10">
    <property type="entry name" value="Metalloenzyme, LuxS/M16 peptidase-like"/>
    <property type="match status" value="1"/>
</dbReference>
<comment type="caution">
    <text evidence="3">The sequence shown here is derived from an EMBL/GenBank/DDBJ whole genome shotgun (WGS) entry which is preliminary data.</text>
</comment>
<evidence type="ECO:0000313" key="4">
    <source>
        <dbReference type="Proteomes" id="UP000228896"/>
    </source>
</evidence>
<dbReference type="GO" id="GO:0046872">
    <property type="term" value="F:metal ion binding"/>
    <property type="evidence" value="ECO:0007669"/>
    <property type="project" value="InterPro"/>
</dbReference>
<dbReference type="Pfam" id="PF05193">
    <property type="entry name" value="Peptidase_M16_C"/>
    <property type="match status" value="1"/>
</dbReference>
<reference evidence="4" key="1">
    <citation type="submission" date="2017-09" db="EMBL/GenBank/DDBJ databases">
        <title>Depth-based differentiation of microbial function through sediment-hosted aquifers and enrichment of novel symbionts in the deep terrestrial subsurface.</title>
        <authorList>
            <person name="Probst A.J."/>
            <person name="Ladd B."/>
            <person name="Jarett J.K."/>
            <person name="Geller-Mcgrath D.E."/>
            <person name="Sieber C.M.K."/>
            <person name="Emerson J.B."/>
            <person name="Anantharaman K."/>
            <person name="Thomas B.C."/>
            <person name="Malmstrom R."/>
            <person name="Stieglmeier M."/>
            <person name="Klingl A."/>
            <person name="Woyke T."/>
            <person name="Ryan C.M."/>
            <person name="Banfield J.F."/>
        </authorList>
    </citation>
    <scope>NUCLEOTIDE SEQUENCE [LARGE SCALE GENOMIC DNA]</scope>
</reference>
<feature type="non-terminal residue" evidence="3">
    <location>
        <position position="1"/>
    </location>
</feature>
<evidence type="ECO:0000313" key="3">
    <source>
        <dbReference type="EMBL" id="PIV51744.1"/>
    </source>
</evidence>
<dbReference type="PANTHER" id="PTHR11851">
    <property type="entry name" value="METALLOPROTEASE"/>
    <property type="match status" value="1"/>
</dbReference>
<sequence>GVLLGGSMSSRLFINLRERQGLAYYIRTSTEFYTDSGYLTTQAGVPVDKLEKAIQIILQEYKKIKTALADKDELRRVKDLFAGKLAIQLEASDNVADWYGRQAVIRKNIFSPEEYIKKIKSVKLTDLRRVAQDIFTNQGLNLAVIGPYRDEARFRKILKI</sequence>
<gene>
    <name evidence="3" type="ORF">COS18_02060</name>
</gene>
<comment type="similarity">
    <text evidence="1">Belongs to the peptidase M16 family.</text>
</comment>
<dbReference type="Proteomes" id="UP000228896">
    <property type="component" value="Unassembled WGS sequence"/>
</dbReference>
<proteinExistence type="inferred from homology"/>
<dbReference type="InterPro" id="IPR011249">
    <property type="entry name" value="Metalloenz_LuxS/M16"/>
</dbReference>
<dbReference type="InterPro" id="IPR050361">
    <property type="entry name" value="MPP/UQCRC_Complex"/>
</dbReference>
<dbReference type="AlphaFoldDB" id="A0A2M7DPU2"/>
<accession>A0A2M7DPU2</accession>
<dbReference type="SUPFAM" id="SSF63411">
    <property type="entry name" value="LuxS/MPP-like metallohydrolase"/>
    <property type="match status" value="1"/>
</dbReference>
<evidence type="ECO:0000256" key="1">
    <source>
        <dbReference type="ARBA" id="ARBA00007261"/>
    </source>
</evidence>
<dbReference type="EMBL" id="PETS01000046">
    <property type="protein sequence ID" value="PIV51744.1"/>
    <property type="molecule type" value="Genomic_DNA"/>
</dbReference>
<protein>
    <recommendedName>
        <fullName evidence="2">Peptidase M16 C-terminal domain-containing protein</fullName>
    </recommendedName>
</protein>
<evidence type="ECO:0000259" key="2">
    <source>
        <dbReference type="Pfam" id="PF05193"/>
    </source>
</evidence>
<dbReference type="InterPro" id="IPR007863">
    <property type="entry name" value="Peptidase_M16_C"/>
</dbReference>
<dbReference type="PANTHER" id="PTHR11851:SF49">
    <property type="entry name" value="MITOCHONDRIAL-PROCESSING PEPTIDASE SUBUNIT ALPHA"/>
    <property type="match status" value="1"/>
</dbReference>
<name>A0A2M7DPU2_9BACT</name>
<organism evidence="3 4">
    <name type="scientific">Candidatus Falkowbacteria bacterium CG02_land_8_20_14_3_00_36_14</name>
    <dbReference type="NCBI Taxonomy" id="1974560"/>
    <lineage>
        <taxon>Bacteria</taxon>
        <taxon>Candidatus Falkowiibacteriota</taxon>
    </lineage>
</organism>
<feature type="domain" description="Peptidase M16 C-terminal" evidence="2">
    <location>
        <begin position="3"/>
        <end position="79"/>
    </location>
</feature>